<gene>
    <name evidence="2" type="ORF">BO70DRAFT_168202</name>
</gene>
<dbReference type="AlphaFoldDB" id="A0A317V0D6"/>
<keyword evidence="3" id="KW-1185">Reference proteome</keyword>
<dbReference type="VEuPathDB" id="FungiDB:BO70DRAFT_168202"/>
<sequence length="256" mass="28257">MALVLDRRAFPTPDMVDLSCHVQVGIWFIDGHRGWDGRVKKRTRAGSRRGSLAELVGYYVLITTRRRASTMPADGRLSPPPTPPRTTSKSKLRNRKRRSGPSRPARPGGTRELRITTNTRASQRDGSYSRPSNRKRPTAKQTDANQGWKDNAHWNPRAGRAIIGPIPGPFTRPCAGTASPPQSQMHNIMAPLVTRASLRTRGEAQVKPTSAMALPFRARPRRPGQWTRPNVRGRVLTASNQSAKVSSLRKQVGGGP</sequence>
<dbReference type="EMBL" id="MSFL01000040">
    <property type="protein sequence ID" value="PWY67525.1"/>
    <property type="molecule type" value="Genomic_DNA"/>
</dbReference>
<protein>
    <submittedName>
        <fullName evidence="2">Uncharacterized protein</fullName>
    </submittedName>
</protein>
<feature type="region of interest" description="Disordered" evidence="1">
    <location>
        <begin position="218"/>
        <end position="256"/>
    </location>
</feature>
<organism evidence="2 3">
    <name type="scientific">Aspergillus heteromorphus CBS 117.55</name>
    <dbReference type="NCBI Taxonomy" id="1448321"/>
    <lineage>
        <taxon>Eukaryota</taxon>
        <taxon>Fungi</taxon>
        <taxon>Dikarya</taxon>
        <taxon>Ascomycota</taxon>
        <taxon>Pezizomycotina</taxon>
        <taxon>Eurotiomycetes</taxon>
        <taxon>Eurotiomycetidae</taxon>
        <taxon>Eurotiales</taxon>
        <taxon>Aspergillaceae</taxon>
        <taxon>Aspergillus</taxon>
        <taxon>Aspergillus subgen. Circumdati</taxon>
    </lineage>
</organism>
<feature type="compositionally biased region" description="Polar residues" evidence="1">
    <location>
        <begin position="237"/>
        <end position="249"/>
    </location>
</feature>
<dbReference type="RefSeq" id="XP_025395031.1">
    <property type="nucleotide sequence ID" value="XM_025538339.1"/>
</dbReference>
<name>A0A317V0D6_9EURO</name>
<feature type="compositionally biased region" description="Basic residues" evidence="1">
    <location>
        <begin position="88"/>
        <end position="100"/>
    </location>
</feature>
<proteinExistence type="predicted"/>
<evidence type="ECO:0000256" key="1">
    <source>
        <dbReference type="SAM" id="MobiDB-lite"/>
    </source>
</evidence>
<accession>A0A317V0D6</accession>
<feature type="region of interest" description="Disordered" evidence="1">
    <location>
        <begin position="69"/>
        <end position="159"/>
    </location>
</feature>
<feature type="compositionally biased region" description="Polar residues" evidence="1">
    <location>
        <begin position="115"/>
        <end position="131"/>
    </location>
</feature>
<dbReference type="GeneID" id="37060576"/>
<evidence type="ECO:0000313" key="3">
    <source>
        <dbReference type="Proteomes" id="UP000247233"/>
    </source>
</evidence>
<dbReference type="Proteomes" id="UP000247233">
    <property type="component" value="Unassembled WGS sequence"/>
</dbReference>
<comment type="caution">
    <text evidence="2">The sequence shown here is derived from an EMBL/GenBank/DDBJ whole genome shotgun (WGS) entry which is preliminary data.</text>
</comment>
<reference evidence="2 3" key="1">
    <citation type="submission" date="2016-12" db="EMBL/GenBank/DDBJ databases">
        <title>The genomes of Aspergillus section Nigri reveals drivers in fungal speciation.</title>
        <authorList>
            <consortium name="DOE Joint Genome Institute"/>
            <person name="Vesth T.C."/>
            <person name="Nybo J."/>
            <person name="Theobald S."/>
            <person name="Brandl J."/>
            <person name="Frisvad J.C."/>
            <person name="Nielsen K.F."/>
            <person name="Lyhne E.K."/>
            <person name="Kogle M.E."/>
            <person name="Kuo A."/>
            <person name="Riley R."/>
            <person name="Clum A."/>
            <person name="Nolan M."/>
            <person name="Lipzen A."/>
            <person name="Salamov A."/>
            <person name="Henrissat B."/>
            <person name="Wiebenga A."/>
            <person name="De Vries R.P."/>
            <person name="Grigoriev I.V."/>
            <person name="Mortensen U.H."/>
            <person name="Andersen M.R."/>
            <person name="Baker S.E."/>
        </authorList>
    </citation>
    <scope>NUCLEOTIDE SEQUENCE [LARGE SCALE GENOMIC DNA]</scope>
    <source>
        <strain evidence="2 3">CBS 117.55</strain>
    </source>
</reference>
<evidence type="ECO:0000313" key="2">
    <source>
        <dbReference type="EMBL" id="PWY67525.1"/>
    </source>
</evidence>